<dbReference type="STRING" id="51240.A0A2I4F4X9"/>
<organism evidence="2 3">
    <name type="scientific">Juglans regia</name>
    <name type="common">English walnut</name>
    <dbReference type="NCBI Taxonomy" id="51240"/>
    <lineage>
        <taxon>Eukaryota</taxon>
        <taxon>Viridiplantae</taxon>
        <taxon>Streptophyta</taxon>
        <taxon>Embryophyta</taxon>
        <taxon>Tracheophyta</taxon>
        <taxon>Spermatophyta</taxon>
        <taxon>Magnoliopsida</taxon>
        <taxon>eudicotyledons</taxon>
        <taxon>Gunneridae</taxon>
        <taxon>Pentapetalae</taxon>
        <taxon>rosids</taxon>
        <taxon>fabids</taxon>
        <taxon>Fagales</taxon>
        <taxon>Juglandaceae</taxon>
        <taxon>Juglans</taxon>
    </lineage>
</organism>
<dbReference type="InParanoid" id="A0A2I4F4X9"/>
<protein>
    <submittedName>
        <fullName evidence="3">Uncharacterized protein LOC108995565</fullName>
    </submittedName>
</protein>
<evidence type="ECO:0000256" key="1">
    <source>
        <dbReference type="SAM" id="MobiDB-lite"/>
    </source>
</evidence>
<feature type="compositionally biased region" description="Basic and acidic residues" evidence="1">
    <location>
        <begin position="624"/>
        <end position="662"/>
    </location>
</feature>
<dbReference type="GeneID" id="108995565"/>
<dbReference type="Proteomes" id="UP000235220">
    <property type="component" value="Chromosome 6"/>
</dbReference>
<dbReference type="PANTHER" id="PTHR34282:SF1">
    <property type="entry name" value="DUF3741 DOMAIN-CONTAINING PROTEIN"/>
    <property type="match status" value="1"/>
</dbReference>
<evidence type="ECO:0000313" key="3">
    <source>
        <dbReference type="RefSeq" id="XP_018826694.2"/>
    </source>
</evidence>
<dbReference type="OrthoDB" id="761625at2759"/>
<gene>
    <name evidence="3" type="primary">LOC108995565</name>
</gene>
<dbReference type="FunCoup" id="A0A2I4F4X9">
    <property type="interactions" value="184"/>
</dbReference>
<feature type="compositionally biased region" description="Polar residues" evidence="1">
    <location>
        <begin position="733"/>
        <end position="743"/>
    </location>
</feature>
<feature type="compositionally biased region" description="Basic and acidic residues" evidence="1">
    <location>
        <begin position="720"/>
        <end position="732"/>
    </location>
</feature>
<keyword evidence="2" id="KW-1185">Reference proteome</keyword>
<evidence type="ECO:0000313" key="2">
    <source>
        <dbReference type="Proteomes" id="UP000235220"/>
    </source>
</evidence>
<name>A0A2I4F4X9_JUGRE</name>
<dbReference type="KEGG" id="jre:108995565"/>
<accession>A0A2I4F4X9</accession>
<feature type="region of interest" description="Disordered" evidence="1">
    <location>
        <begin position="719"/>
        <end position="785"/>
    </location>
</feature>
<dbReference type="PANTHER" id="PTHR34282">
    <property type="entry name" value="OS01G0228800 PROTEIN-RELATED"/>
    <property type="match status" value="1"/>
</dbReference>
<dbReference type="AlphaFoldDB" id="A0A2I4F4X9"/>
<proteinExistence type="predicted"/>
<dbReference type="RefSeq" id="XP_018826694.2">
    <property type="nucleotide sequence ID" value="XM_018971149.2"/>
</dbReference>
<feature type="region of interest" description="Disordered" evidence="1">
    <location>
        <begin position="613"/>
        <end position="662"/>
    </location>
</feature>
<feature type="compositionally biased region" description="Polar residues" evidence="1">
    <location>
        <begin position="613"/>
        <end position="623"/>
    </location>
</feature>
<reference evidence="3" key="1">
    <citation type="submission" date="2025-08" db="UniProtKB">
        <authorList>
            <consortium name="RefSeq"/>
        </authorList>
    </citation>
    <scope>IDENTIFICATION</scope>
    <source>
        <tissue evidence="3">Leaves</tissue>
    </source>
</reference>
<sequence>MASGVKTTGMEVRGRGRTTGMELCVVVEKRERFAGSSIQRTGFVWVRGLKGEDNGDLTFTSTFQDRFSKCSWIGFGLDFPSHHQTLKESFQLKKPKKHNIPPLVCKTNSLQCTYILLFLLPKECRTETSNCKSNMAKRSDFAQKLLDDLRLRKERIAASQSSNRSKPKAIDAYAYSKQTHKGSRDMKTLETNGARATNIHNRSSGSNRFSIIEEASKQIVPYARGQSSEQIGNLSMALTFAIENGRILQTDASGNNPMLGFLHQIGRRSRDIGKIERSSADRQRPSSNCFPTLSHLHIEEISKGAQKLNQILKACSGGLNFDRYSIEIGKELLKGAMDLEESLRMLVNLQEASEHMVNPNRKNRIVLLEEDEDNEDNISRVAEQKQLDRPRFSFDKSSRHSPNIQEVERNTVKQRLKALTCATEATNYNLESQALITFKSASQKQSASYGPDIKILSAFPQQKNHSSSSQSKPEKGRISSVIAKLMGLDDIPHQGDTKITRKTDLNPKQKTEGVPLQHTARGNTKNAILKTKDTTNLEPPKRQKVIDAKRNHVMLDPTFVLRGGKNLPTRNSSIEAIIHNENSLQKDLERIQPGTSSEKATLKTEKQQNKIAQLNQNARSQKNIQDKERKQDDIKNREQKGTGMGKTKEPVSRQEMRQMEAQALKRSEAAVILQGKTGYKESTLQPEKRYVNKLLLSNNQEKSQNSPGLQQSYILQKPEQQGEKNQGEEREQQGTNQKLQMSKQRGRGLIFKSSAKPPSDVTNLQKKHQHMNQATSSKKGSTEAIHAAQSEGFPNGSYREDLVAEESSPDLNFHMKALENRNSEKKFSPTDPESQLVREKARIPPFMEAKPVYVPATQKEKNTKAHKSETPRKIDEVATRRNGTLQNFVRSSKHQSSILQEVKPRRNEKFSDYIGVEQVRANMSKEAESHIVKSNKSASSIQPLNVAQLMKEAEKAFPMYSPPEDGCQSLEEPVLPPKGSSQNMLSKISYDQEDRAPAFDGDGLKGCKFTTNSISGTIGESRDISYASLLDHRKVPKSGMHEPLTESENFLKQILITSELFLNTAEALFKLNIPFDVLHASGTHDYQDEDSKLILDCGYEVMRRKGRRQELTVNPCMKLSIHATKVKSLEGLIKQLHKDCETLKLYGRNGNPKADIEDYLPKMLEIDVHNGDPDVNCMWDVGWNDMVFALLEKGDVIRDVEKHVLSGLIEDITRDLLPDRAQSKRTP</sequence>